<feature type="domain" description="ABC transporter" evidence="3">
    <location>
        <begin position="6"/>
        <end position="241"/>
    </location>
</feature>
<keyword evidence="2 4" id="KW-0067">ATP-binding</keyword>
<sequence>MKKEVLRMQRVTYVENDITILDNLNLQIYAGEVMGLLPLDSFGLNKMLELMQKNLPILYGQIYIREKLVNSFSIGTETENNVLMISYENILVKYLSPEENIFILRKGYKGIWINNRIIKSQMQMLTDELKIGVQFNKSLEEMSVFERYILEILKAVVSRADVIILRDPSSVITPDQMDRLYQVVRYYAGKGNTFLYVSTRQDELCAMCDRTAIMETGRIVKILEKRNLTERVLRNYMLSYQGMIKRSAQVEDSPDVERIFRFKDYSYNKIKELSFSIRRGECLVIHDGGEQIYDDLEYAFTEGRGDSGQLLYRGKPYRKKDTRKIAVVLDNPAENMLFKNMSYEDNLCLTSDHLLKGLWHRKETRKAIARERMGEKMPQNGTEVKNMTIYQKYRLIYGRILLQHPDIVVCIHPFLNTDLKLRTLIYQLMKELLDHGIAVVIVTVNYQNVLLLADRLVFVKDGKNIGILNRKEFEYLLSET</sequence>
<evidence type="ECO:0000313" key="4">
    <source>
        <dbReference type="EMBL" id="MBC8573221.1"/>
    </source>
</evidence>
<organism evidence="4 5">
    <name type="scientific">Jingyaoa shaoxingensis</name>
    <dbReference type="NCBI Taxonomy" id="2763671"/>
    <lineage>
        <taxon>Bacteria</taxon>
        <taxon>Bacillati</taxon>
        <taxon>Bacillota</taxon>
        <taxon>Clostridia</taxon>
        <taxon>Lachnospirales</taxon>
        <taxon>Lachnospiraceae</taxon>
        <taxon>Jingyaoa</taxon>
    </lineage>
</organism>
<dbReference type="InterPro" id="IPR003439">
    <property type="entry name" value="ABC_transporter-like_ATP-bd"/>
</dbReference>
<evidence type="ECO:0000256" key="2">
    <source>
        <dbReference type="ARBA" id="ARBA00022840"/>
    </source>
</evidence>
<proteinExistence type="predicted"/>
<accession>A0ABR7NA05</accession>
<dbReference type="Proteomes" id="UP000657421">
    <property type="component" value="Unassembled WGS sequence"/>
</dbReference>
<dbReference type="RefSeq" id="WP_249308287.1">
    <property type="nucleotide sequence ID" value="NZ_JACRSZ010000008.1"/>
</dbReference>
<protein>
    <submittedName>
        <fullName evidence="4">Sugar ABC transporter ATP-binding protein</fullName>
    </submittedName>
</protein>
<dbReference type="PROSITE" id="PS50893">
    <property type="entry name" value="ABC_TRANSPORTER_2"/>
    <property type="match status" value="2"/>
</dbReference>
<feature type="domain" description="ABC transporter" evidence="3">
    <location>
        <begin position="254"/>
        <end position="480"/>
    </location>
</feature>
<dbReference type="PANTHER" id="PTHR43790:SF4">
    <property type="entry name" value="GUANOSINE IMPORT ATP-BINDING PROTEIN NUPO"/>
    <property type="match status" value="1"/>
</dbReference>
<dbReference type="SUPFAM" id="SSF52540">
    <property type="entry name" value="P-loop containing nucleoside triphosphate hydrolases"/>
    <property type="match status" value="2"/>
</dbReference>
<comment type="caution">
    <text evidence="4">The sequence shown here is derived from an EMBL/GenBank/DDBJ whole genome shotgun (WGS) entry which is preliminary data.</text>
</comment>
<evidence type="ECO:0000259" key="3">
    <source>
        <dbReference type="PROSITE" id="PS50893"/>
    </source>
</evidence>
<keyword evidence="5" id="KW-1185">Reference proteome</keyword>
<dbReference type="InterPro" id="IPR050107">
    <property type="entry name" value="ABC_carbohydrate_import_ATPase"/>
</dbReference>
<evidence type="ECO:0000313" key="5">
    <source>
        <dbReference type="Proteomes" id="UP000657421"/>
    </source>
</evidence>
<gene>
    <name evidence="4" type="ORF">H8716_09010</name>
</gene>
<reference evidence="4 5" key="1">
    <citation type="submission" date="2020-08" db="EMBL/GenBank/DDBJ databases">
        <title>Genome public.</title>
        <authorList>
            <person name="Liu C."/>
            <person name="Sun Q."/>
        </authorList>
    </citation>
    <scope>NUCLEOTIDE SEQUENCE [LARGE SCALE GENOMIC DNA]</scope>
    <source>
        <strain evidence="4 5">NSJ-46</strain>
    </source>
</reference>
<dbReference type="PANTHER" id="PTHR43790">
    <property type="entry name" value="CARBOHYDRATE TRANSPORT ATP-BINDING PROTEIN MG119-RELATED"/>
    <property type="match status" value="1"/>
</dbReference>
<dbReference type="InterPro" id="IPR027417">
    <property type="entry name" value="P-loop_NTPase"/>
</dbReference>
<evidence type="ECO:0000256" key="1">
    <source>
        <dbReference type="ARBA" id="ARBA00022741"/>
    </source>
</evidence>
<dbReference type="EMBL" id="JACRSZ010000008">
    <property type="protein sequence ID" value="MBC8573221.1"/>
    <property type="molecule type" value="Genomic_DNA"/>
</dbReference>
<dbReference type="GO" id="GO:0005524">
    <property type="term" value="F:ATP binding"/>
    <property type="evidence" value="ECO:0007669"/>
    <property type="project" value="UniProtKB-KW"/>
</dbReference>
<dbReference type="Gene3D" id="3.40.50.300">
    <property type="entry name" value="P-loop containing nucleotide triphosphate hydrolases"/>
    <property type="match status" value="2"/>
</dbReference>
<keyword evidence="1" id="KW-0547">Nucleotide-binding</keyword>
<name>A0ABR7NA05_9FIRM</name>